<sequence>MTDLERLFFGRDDAESDVAEGGLLLAGFQRTYVYEAVRRGAKTLVIGRKGSGKSAICRALYAEDEPGLSTKLITPDTLSAGALRDFELTGIASTMAKKLIWRYALATETARFIVAHAERDHPKGKRPSVKALREFLTANGELAETRPRFWQIVEKLRTSLKLGAFGVNVELTVGGAPEGIKATAGLDLVEQRVIKAIEELACPADHPRLLLLVDQIEDVWSNDGESDALVRGLLTAAREASVRYPRVSCVTFLRSDIYDLLQFADKDKFHGMEIRIDWTAQSLSDLALARAVASVGHALAPTALWGELFPARHRDVPTARYLYGHTLGRPRDVIHLYNLCRDTAGFRGAPYVDGAAIDGAIREYSGWKLQDLANEYEVNYPFLDAVYPVFRDHGYIVMRTAFGERLAPHLDVLRDRFRDHAQILSAPALLEIFYSIGLLGVRRNSHLIYAHEHGDGVLLTDEEFHLHPCFREALRATAPTSAAVFDPSRAIAVGIHGFFGQRGSLDQRALAQLDHRIRRLLARLGRAGLPREAELSVDADLRRVLDHVHRFLSSGGSYYEEVSVISTHLNEMADRLVADGLIRASTTEFLATDLRTIGREARDTVYGIGRSGSGGSDS</sequence>
<gene>
    <name evidence="1" type="ORF">ACFP1K_09050</name>
</gene>
<accession>A0ABW1ND81</accession>
<evidence type="ECO:0000313" key="2">
    <source>
        <dbReference type="Proteomes" id="UP001596137"/>
    </source>
</evidence>
<dbReference type="EMBL" id="JBHSRF010000008">
    <property type="protein sequence ID" value="MFC6081304.1"/>
    <property type="molecule type" value="Genomic_DNA"/>
</dbReference>
<evidence type="ECO:0000313" key="1">
    <source>
        <dbReference type="EMBL" id="MFC6081304.1"/>
    </source>
</evidence>
<comment type="caution">
    <text evidence="1">The sequence shown here is derived from an EMBL/GenBank/DDBJ whole genome shotgun (WGS) entry which is preliminary data.</text>
</comment>
<protein>
    <submittedName>
        <fullName evidence="1">P-loop ATPase, Sll1717 family</fullName>
    </submittedName>
</protein>
<dbReference type="RefSeq" id="WP_380748992.1">
    <property type="nucleotide sequence ID" value="NZ_JBHSRF010000008.1"/>
</dbReference>
<proteinExistence type="predicted"/>
<dbReference type="InterPro" id="IPR059206">
    <property type="entry name" value="Sll1717-like"/>
</dbReference>
<dbReference type="NCBIfam" id="NF047389">
    <property type="entry name" value="ATPase_Sll1717"/>
    <property type="match status" value="1"/>
</dbReference>
<keyword evidence="2" id="KW-1185">Reference proteome</keyword>
<dbReference type="Proteomes" id="UP001596137">
    <property type="component" value="Unassembled WGS sequence"/>
</dbReference>
<reference evidence="2" key="1">
    <citation type="journal article" date="2019" name="Int. J. Syst. Evol. Microbiol.">
        <title>The Global Catalogue of Microorganisms (GCM) 10K type strain sequencing project: providing services to taxonomists for standard genome sequencing and annotation.</title>
        <authorList>
            <consortium name="The Broad Institute Genomics Platform"/>
            <consortium name="The Broad Institute Genome Sequencing Center for Infectious Disease"/>
            <person name="Wu L."/>
            <person name="Ma J."/>
        </authorList>
    </citation>
    <scope>NUCLEOTIDE SEQUENCE [LARGE SCALE GENOMIC DNA]</scope>
    <source>
        <strain evidence="2">JCM 30346</strain>
    </source>
</reference>
<organism evidence="1 2">
    <name type="scientific">Sphaerisporangium aureirubrum</name>
    <dbReference type="NCBI Taxonomy" id="1544736"/>
    <lineage>
        <taxon>Bacteria</taxon>
        <taxon>Bacillati</taxon>
        <taxon>Actinomycetota</taxon>
        <taxon>Actinomycetes</taxon>
        <taxon>Streptosporangiales</taxon>
        <taxon>Streptosporangiaceae</taxon>
        <taxon>Sphaerisporangium</taxon>
    </lineage>
</organism>
<name>A0ABW1ND81_9ACTN</name>